<keyword evidence="4" id="KW-1003">Cell membrane</keyword>
<feature type="transmembrane region" description="Helical" evidence="9">
    <location>
        <begin position="297"/>
        <end position="322"/>
    </location>
</feature>
<feature type="transmembrane region" description="Helical" evidence="9">
    <location>
        <begin position="147"/>
        <end position="169"/>
    </location>
</feature>
<sequence length="547" mass="56386">MTGNTTTQAPADTASSPRTRWWGLVAISLGVALIIVDSTIVNVAIPSVIQDLGISSSDAQWVQETYTLVFAALLLVAGRTGDRLGRRRLFLMGTAVFTLASVVAATAASGALLIAGRLLQGVGGAMILPTSLSLINANFRGPDRARAFAVWGSTIGGTAALGPLLGGWLTSHLSWRWAFGINLPLGILVAAGVFLLVAESKDPHAEHGVDLLGAVLSVIGFTGIVFALIEGRTYGWWQIERPFSVFGARSAEGLSPVPVALALGVLALGAFGAVELRRNHQGRTALLDLRLFTIPSFRNGNIVAGVVSLGEFGILFSLPLWFQNVLGYTAFDAGLALLPLAVGSFAASGLSAVLAPRIGTINLVLAGITCEIIGVAGIGLILSPHGSGWQVAPFLLIYGVGVGWATAQITGIVLTDIPVTRSGQGSGIQSTTRQVGSALGIALLGTVLFTTLGTDLRSTLLNHGTPADRASALTTSVQSSAGTSIQPLLHDPATRQAGKLARESFTTATSVAAYTAAGALTLGLVAAVRLKRRLAPTNESIATSRTP</sequence>
<feature type="transmembrane region" description="Helical" evidence="9">
    <location>
        <begin position="511"/>
        <end position="530"/>
    </location>
</feature>
<feature type="transmembrane region" description="Helical" evidence="9">
    <location>
        <begin position="21"/>
        <end position="49"/>
    </location>
</feature>
<dbReference type="PANTHER" id="PTHR42718:SF9">
    <property type="entry name" value="MAJOR FACILITATOR SUPERFAMILY MULTIDRUG TRANSPORTER MFSC"/>
    <property type="match status" value="1"/>
</dbReference>
<feature type="transmembrane region" description="Helical" evidence="9">
    <location>
        <begin position="394"/>
        <end position="414"/>
    </location>
</feature>
<evidence type="ECO:0000256" key="8">
    <source>
        <dbReference type="ARBA" id="ARBA00023251"/>
    </source>
</evidence>
<keyword evidence="7 9" id="KW-0472">Membrane</keyword>
<feature type="domain" description="Major facilitator superfamily (MFS) profile" evidence="10">
    <location>
        <begin position="23"/>
        <end position="535"/>
    </location>
</feature>
<dbReference type="Gene3D" id="1.20.1720.10">
    <property type="entry name" value="Multidrug resistance protein D"/>
    <property type="match status" value="1"/>
</dbReference>
<protein>
    <submittedName>
        <fullName evidence="11">DHA2 family efflux MFS transporter permease subunit</fullName>
    </submittedName>
</protein>
<name>A0ABW2G4D7_9ACTN</name>
<dbReference type="NCBIfam" id="TIGR00711">
    <property type="entry name" value="efflux_EmrB"/>
    <property type="match status" value="1"/>
</dbReference>
<dbReference type="PROSITE" id="PS50850">
    <property type="entry name" value="MFS"/>
    <property type="match status" value="1"/>
</dbReference>
<dbReference type="CDD" id="cd17321">
    <property type="entry name" value="MFS_MMR_MDR_like"/>
    <property type="match status" value="1"/>
</dbReference>
<feature type="transmembrane region" description="Helical" evidence="9">
    <location>
        <begin position="334"/>
        <end position="354"/>
    </location>
</feature>
<dbReference type="InterPro" id="IPR011701">
    <property type="entry name" value="MFS"/>
</dbReference>
<gene>
    <name evidence="11" type="ORF">ACFQMG_28490</name>
</gene>
<feature type="transmembrane region" description="Helical" evidence="9">
    <location>
        <begin position="118"/>
        <end position="135"/>
    </location>
</feature>
<evidence type="ECO:0000313" key="12">
    <source>
        <dbReference type="Proteomes" id="UP001596435"/>
    </source>
</evidence>
<dbReference type="Proteomes" id="UP001596435">
    <property type="component" value="Unassembled WGS sequence"/>
</dbReference>
<keyword evidence="5 9" id="KW-0812">Transmembrane</keyword>
<dbReference type="EMBL" id="JBHTAJ010000069">
    <property type="protein sequence ID" value="MFC7183487.1"/>
    <property type="molecule type" value="Genomic_DNA"/>
</dbReference>
<dbReference type="SUPFAM" id="SSF103473">
    <property type="entry name" value="MFS general substrate transporter"/>
    <property type="match status" value="1"/>
</dbReference>
<dbReference type="InterPro" id="IPR020846">
    <property type="entry name" value="MFS_dom"/>
</dbReference>
<proteinExistence type="inferred from homology"/>
<evidence type="ECO:0000313" key="11">
    <source>
        <dbReference type="EMBL" id="MFC7183487.1"/>
    </source>
</evidence>
<dbReference type="Gene3D" id="1.20.1250.20">
    <property type="entry name" value="MFS general substrate transporter like domains"/>
    <property type="match status" value="1"/>
</dbReference>
<feature type="transmembrane region" description="Helical" evidence="9">
    <location>
        <begin position="361"/>
        <end position="382"/>
    </location>
</feature>
<evidence type="ECO:0000256" key="7">
    <source>
        <dbReference type="ARBA" id="ARBA00023136"/>
    </source>
</evidence>
<comment type="similarity">
    <text evidence="2">Belongs to the major facilitator superfamily. EmrB family.</text>
</comment>
<evidence type="ECO:0000256" key="6">
    <source>
        <dbReference type="ARBA" id="ARBA00022989"/>
    </source>
</evidence>
<feature type="transmembrane region" description="Helical" evidence="9">
    <location>
        <begin position="89"/>
        <end position="112"/>
    </location>
</feature>
<dbReference type="InterPro" id="IPR004638">
    <property type="entry name" value="EmrB-like"/>
</dbReference>
<comment type="caution">
    <text evidence="11">The sequence shown here is derived from an EMBL/GenBank/DDBJ whole genome shotgun (WGS) entry which is preliminary data.</text>
</comment>
<dbReference type="PANTHER" id="PTHR42718">
    <property type="entry name" value="MAJOR FACILITATOR SUPERFAMILY MULTIDRUG TRANSPORTER MFSC"/>
    <property type="match status" value="1"/>
</dbReference>
<dbReference type="Pfam" id="PF07690">
    <property type="entry name" value="MFS_1"/>
    <property type="match status" value="1"/>
</dbReference>
<organism evidence="11 12">
    <name type="scientific">Kitasatospora paranensis</name>
    <dbReference type="NCBI Taxonomy" id="258053"/>
    <lineage>
        <taxon>Bacteria</taxon>
        <taxon>Bacillati</taxon>
        <taxon>Actinomycetota</taxon>
        <taxon>Actinomycetes</taxon>
        <taxon>Kitasatosporales</taxon>
        <taxon>Streptomycetaceae</taxon>
        <taxon>Kitasatospora</taxon>
    </lineage>
</organism>
<feature type="transmembrane region" description="Helical" evidence="9">
    <location>
        <begin position="209"/>
        <end position="229"/>
    </location>
</feature>
<keyword evidence="12" id="KW-1185">Reference proteome</keyword>
<comment type="subcellular location">
    <subcellularLocation>
        <location evidence="1">Cell membrane</location>
        <topology evidence="1">Multi-pass membrane protein</topology>
    </subcellularLocation>
</comment>
<dbReference type="RefSeq" id="WP_380232366.1">
    <property type="nucleotide sequence ID" value="NZ_JBHSVH010000002.1"/>
</dbReference>
<keyword evidence="8" id="KW-0046">Antibiotic resistance</keyword>
<keyword evidence="6 9" id="KW-1133">Transmembrane helix</keyword>
<feature type="transmembrane region" description="Helical" evidence="9">
    <location>
        <begin position="435"/>
        <end position="453"/>
    </location>
</feature>
<keyword evidence="3" id="KW-0813">Transport</keyword>
<evidence type="ECO:0000256" key="1">
    <source>
        <dbReference type="ARBA" id="ARBA00004651"/>
    </source>
</evidence>
<accession>A0ABW2G4D7</accession>
<feature type="transmembrane region" description="Helical" evidence="9">
    <location>
        <begin position="175"/>
        <end position="197"/>
    </location>
</feature>
<evidence type="ECO:0000259" key="10">
    <source>
        <dbReference type="PROSITE" id="PS50850"/>
    </source>
</evidence>
<evidence type="ECO:0000256" key="3">
    <source>
        <dbReference type="ARBA" id="ARBA00022448"/>
    </source>
</evidence>
<dbReference type="InterPro" id="IPR036259">
    <property type="entry name" value="MFS_trans_sf"/>
</dbReference>
<feature type="transmembrane region" description="Helical" evidence="9">
    <location>
        <begin position="257"/>
        <end position="276"/>
    </location>
</feature>
<evidence type="ECO:0000256" key="9">
    <source>
        <dbReference type="SAM" id="Phobius"/>
    </source>
</evidence>
<evidence type="ECO:0000256" key="4">
    <source>
        <dbReference type="ARBA" id="ARBA00022475"/>
    </source>
</evidence>
<feature type="transmembrane region" description="Helical" evidence="9">
    <location>
        <begin position="61"/>
        <end position="77"/>
    </location>
</feature>
<evidence type="ECO:0000256" key="2">
    <source>
        <dbReference type="ARBA" id="ARBA00008537"/>
    </source>
</evidence>
<evidence type="ECO:0000256" key="5">
    <source>
        <dbReference type="ARBA" id="ARBA00022692"/>
    </source>
</evidence>
<reference evidence="12" key="1">
    <citation type="journal article" date="2019" name="Int. J. Syst. Evol. Microbiol.">
        <title>The Global Catalogue of Microorganisms (GCM) 10K type strain sequencing project: providing services to taxonomists for standard genome sequencing and annotation.</title>
        <authorList>
            <consortium name="The Broad Institute Genomics Platform"/>
            <consortium name="The Broad Institute Genome Sequencing Center for Infectious Disease"/>
            <person name="Wu L."/>
            <person name="Ma J."/>
        </authorList>
    </citation>
    <scope>NUCLEOTIDE SEQUENCE [LARGE SCALE GENOMIC DNA]</scope>
    <source>
        <strain evidence="12">CGMCC 1.12859</strain>
    </source>
</reference>